<dbReference type="GO" id="GO:0009399">
    <property type="term" value="P:nitrogen fixation"/>
    <property type="evidence" value="ECO:0007669"/>
    <property type="project" value="UniProtKB-UniRule"/>
</dbReference>
<evidence type="ECO:0000256" key="1">
    <source>
        <dbReference type="ARBA" id="ARBA00023231"/>
    </source>
</evidence>
<dbReference type="NCBIfam" id="NF033689">
    <property type="entry name" value="N2Fix_CO_CowN"/>
    <property type="match status" value="1"/>
</dbReference>
<evidence type="ECO:0000313" key="5">
    <source>
        <dbReference type="Proteomes" id="UP000183529"/>
    </source>
</evidence>
<name>A0AAQ1JYF3_9BURK</name>
<organism evidence="4 5">
    <name type="scientific">Paraburkholderia tropica</name>
    <dbReference type="NCBI Taxonomy" id="92647"/>
    <lineage>
        <taxon>Bacteria</taxon>
        <taxon>Pseudomonadati</taxon>
        <taxon>Pseudomonadota</taxon>
        <taxon>Betaproteobacteria</taxon>
        <taxon>Burkholderiales</taxon>
        <taxon>Burkholderiaceae</taxon>
        <taxon>Paraburkholderia</taxon>
    </lineage>
</organism>
<keyword evidence="1 2" id="KW-0535">Nitrogen fixation</keyword>
<evidence type="ECO:0000313" key="4">
    <source>
        <dbReference type="EMBL" id="SEK14985.1"/>
    </source>
</evidence>
<dbReference type="HAMAP" id="MF_02117">
    <property type="entry name" value="CowN"/>
    <property type="match status" value="1"/>
</dbReference>
<reference evidence="4 5" key="1">
    <citation type="submission" date="2016-10" db="EMBL/GenBank/DDBJ databases">
        <authorList>
            <person name="Varghese N."/>
            <person name="Submissions S."/>
        </authorList>
    </citation>
    <scope>NUCLEOTIDE SEQUENCE [LARGE SCALE GENOMIC DNA]</scope>
    <source>
        <strain evidence="4 5">LMG 22274</strain>
    </source>
</reference>
<comment type="caution">
    <text evidence="4">The sequence shown here is derived from an EMBL/GenBank/DDBJ whole genome shotgun (WGS) entry which is preliminary data.</text>
</comment>
<proteinExistence type="inferred from homology"/>
<dbReference type="Proteomes" id="UP000183529">
    <property type="component" value="Unassembled WGS sequence"/>
</dbReference>
<dbReference type="RefSeq" id="WP_074987549.1">
    <property type="nucleotide sequence ID" value="NZ_CADFGN010000023.1"/>
</dbReference>
<keyword evidence="6" id="KW-1185">Reference proteome</keyword>
<protein>
    <recommendedName>
        <fullName evidence="2">N(2)-fixation sustaining protein CowN</fullName>
    </recommendedName>
    <alternativeName>
        <fullName evidence="2">CO weal-nitrogenase</fullName>
    </alternativeName>
</protein>
<reference evidence="3 6" key="2">
    <citation type="submission" date="2018-05" db="EMBL/GenBank/DDBJ databases">
        <title>Genomic Encyclopedia of Type Strains, Phase IV (KMG-V): Genome sequencing to study the core and pangenomes of soil and plant-associated prokaryotes.</title>
        <authorList>
            <person name="Whitman W."/>
        </authorList>
    </citation>
    <scope>NUCLEOTIDE SEQUENCE [LARGE SCALE GENOMIC DNA]</scope>
    <source>
        <strain evidence="3 6">SIr-6563</strain>
    </source>
</reference>
<dbReference type="InterPro" id="IPR024899">
    <property type="entry name" value="CowN"/>
</dbReference>
<dbReference type="Pfam" id="PF20543">
    <property type="entry name" value="CowN"/>
    <property type="match status" value="1"/>
</dbReference>
<evidence type="ECO:0000313" key="3">
    <source>
        <dbReference type="EMBL" id="PXX07940.1"/>
    </source>
</evidence>
<evidence type="ECO:0000256" key="2">
    <source>
        <dbReference type="HAMAP-Rule" id="MF_02117"/>
    </source>
</evidence>
<dbReference type="EMBL" id="QJJV01000028">
    <property type="protein sequence ID" value="PXX07940.1"/>
    <property type="molecule type" value="Genomic_DNA"/>
</dbReference>
<dbReference type="EMBL" id="FNZM01000033">
    <property type="protein sequence ID" value="SEK14985.1"/>
    <property type="molecule type" value="Genomic_DNA"/>
</dbReference>
<dbReference type="AlphaFoldDB" id="A0AAQ1JYF3"/>
<gene>
    <name evidence="2" type="primary">cowN</name>
    <name evidence="3" type="ORF">C7400_12891</name>
    <name evidence="4" type="ORF">SAMN05216550_13323</name>
</gene>
<dbReference type="Proteomes" id="UP000247515">
    <property type="component" value="Unassembled WGS sequence"/>
</dbReference>
<accession>A0AAQ1JYF3</accession>
<evidence type="ECO:0000313" key="6">
    <source>
        <dbReference type="Proteomes" id="UP000247515"/>
    </source>
</evidence>
<sequence length="94" mass="11127">MSTSSASADRYRTFKGIDFDGQTRRMMERIEQHTLSSDDPFWAYFHGRRRATNGPRHDDLLLLASFVNQIRELFESHNDEEGLLWLDQIENECF</sequence>
<comment type="function">
    <text evidence="2">Is required to sustain N(2)-dependent growth in the presence of low levels of carbon monoxide (CO). Probably acts by protecting the N(2) fixation ability of the nitrogenase complex, which is inactivated in the presence of CO.</text>
</comment>
<comment type="similarity">
    <text evidence="2">Belongs to the CowN family.</text>
</comment>